<dbReference type="InterPro" id="IPR050300">
    <property type="entry name" value="GDXG_lipolytic_enzyme"/>
</dbReference>
<dbReference type="SUPFAM" id="SSF53474">
    <property type="entry name" value="alpha/beta-Hydrolases"/>
    <property type="match status" value="1"/>
</dbReference>
<feature type="region of interest" description="Disordered" evidence="2">
    <location>
        <begin position="694"/>
        <end position="754"/>
    </location>
</feature>
<dbReference type="Proteomes" id="UP001172155">
    <property type="component" value="Unassembled WGS sequence"/>
</dbReference>
<dbReference type="PANTHER" id="PTHR48081">
    <property type="entry name" value="AB HYDROLASE SUPERFAMILY PROTEIN C4A8.06C"/>
    <property type="match status" value="1"/>
</dbReference>
<evidence type="ECO:0000259" key="3">
    <source>
        <dbReference type="Pfam" id="PF07859"/>
    </source>
</evidence>
<evidence type="ECO:0000313" key="5">
    <source>
        <dbReference type="Proteomes" id="UP001172155"/>
    </source>
</evidence>
<organism evidence="4 5">
    <name type="scientific">Schizothecium vesticola</name>
    <dbReference type="NCBI Taxonomy" id="314040"/>
    <lineage>
        <taxon>Eukaryota</taxon>
        <taxon>Fungi</taxon>
        <taxon>Dikarya</taxon>
        <taxon>Ascomycota</taxon>
        <taxon>Pezizomycotina</taxon>
        <taxon>Sordariomycetes</taxon>
        <taxon>Sordariomycetidae</taxon>
        <taxon>Sordariales</taxon>
        <taxon>Schizotheciaceae</taxon>
        <taxon>Schizothecium</taxon>
    </lineage>
</organism>
<feature type="domain" description="Alpha/beta hydrolase fold-3" evidence="3">
    <location>
        <begin position="145"/>
        <end position="258"/>
    </location>
</feature>
<sequence>MNTATVSLAVTPTVVSTLVSHYLNRKPRRQKPTAHISYDEGLHLIRSFLTHASRHTVEELQAFTSQWVPHPQWVKVDEVQIPDDQLSRAADLLAEQLGSDGIRRVGGKEWWQWRKAKVPLKAEWIEMKSDYHERKKNADTGNRVMLYVHGGAYFFGSVDEHRYQIQRHARKLRARALAPRYRLAPQFPFPCGLQDCLATYLYLLTQQDPSTIVIAGDSAGGGMVLSLLVILRDRGISLPAGAVLISPWVDLTHSFPSVSDDCPFDYIPPSGFHHKPSMAWPPPDEGELDELKKQAISQKKELAKEAPEPNPEAPTTKQIADATTRLALVIDGENVEIKEQLQIYTTNDLIAHPLVSPVMQPTLGGLPPLLIMVGGGEMLRDEQIYLAHKCANPEKYLPAESLLDDNARAQIQNYPPTDVQLQVWDNLCHVAPTLSFTTPAKHMYRSVAQFSAWCLARAQKTNITILDDDQISVISQSSDISDQGAPAEKHVTVSGKQEGTAKDRGKEQSIGMAGDALPPFKNHMIRQRVTTNGTFFPLPPPEDLPACRVERDHVGLIKVGPVRKWLAHKQQWESRYRKSRQRVRQQRLADMAAGYQVFAEGEVPPPTALAGRRKMGGDELEIKKKVKGLGLALWGLWGSKHDQMTMRREHEADTAPLVRAATAADGGGARTFSDIQRQEKAAPPKKFARLVALKPPHWRRVTDENQAPAAQGSGGKDKDAAPAMPSGHISAAAVADDKKSDDDRDAEIFSPGEAMGDIGVTGKRVFIEGLATPFSLRKEADTASMITLQPSRPPTPGPNRLSALMAEGEGVWDGDLGGGEKDDLGPATATSGFVTPFLTPGLMTPGGRPGLEKFVTAEEVPRATSPVGPGQS</sequence>
<keyword evidence="5" id="KW-1185">Reference proteome</keyword>
<reference evidence="4" key="1">
    <citation type="submission" date="2023-06" db="EMBL/GenBank/DDBJ databases">
        <title>Genome-scale phylogeny and comparative genomics of the fungal order Sordariales.</title>
        <authorList>
            <consortium name="Lawrence Berkeley National Laboratory"/>
            <person name="Hensen N."/>
            <person name="Bonometti L."/>
            <person name="Westerberg I."/>
            <person name="Brannstrom I.O."/>
            <person name="Guillou S."/>
            <person name="Cros-Aarteil S."/>
            <person name="Calhoun S."/>
            <person name="Haridas S."/>
            <person name="Kuo A."/>
            <person name="Mondo S."/>
            <person name="Pangilinan J."/>
            <person name="Riley R."/>
            <person name="LaButti K."/>
            <person name="Andreopoulos B."/>
            <person name="Lipzen A."/>
            <person name="Chen C."/>
            <person name="Yanf M."/>
            <person name="Daum C."/>
            <person name="Ng V."/>
            <person name="Clum A."/>
            <person name="Steindorff A."/>
            <person name="Ohm R."/>
            <person name="Martin F."/>
            <person name="Silar P."/>
            <person name="Natvig D."/>
            <person name="Lalanne C."/>
            <person name="Gautier V."/>
            <person name="Ament-velasquez S.L."/>
            <person name="Kruys A."/>
            <person name="Hutchinson M.I."/>
            <person name="Powell A.J."/>
            <person name="Barry K."/>
            <person name="Miller A.N."/>
            <person name="Grigoriev I.V."/>
            <person name="Debuchy R."/>
            <person name="Gladieux P."/>
            <person name="Thoren M.H."/>
            <person name="Johannesson H."/>
        </authorList>
    </citation>
    <scope>NUCLEOTIDE SEQUENCE</scope>
    <source>
        <strain evidence="4">SMH3187-1</strain>
    </source>
</reference>
<keyword evidence="1" id="KW-0378">Hydrolase</keyword>
<proteinExistence type="predicted"/>
<evidence type="ECO:0000256" key="2">
    <source>
        <dbReference type="SAM" id="MobiDB-lite"/>
    </source>
</evidence>
<dbReference type="Gene3D" id="3.40.50.1820">
    <property type="entry name" value="alpha/beta hydrolase"/>
    <property type="match status" value="1"/>
</dbReference>
<accession>A0AA40EPT5</accession>
<protein>
    <recommendedName>
        <fullName evidence="3">Alpha/beta hydrolase fold-3 domain-containing protein</fullName>
    </recommendedName>
</protein>
<dbReference type="Pfam" id="PF07859">
    <property type="entry name" value="Abhydrolase_3"/>
    <property type="match status" value="2"/>
</dbReference>
<dbReference type="AlphaFoldDB" id="A0AA40EPT5"/>
<dbReference type="PANTHER" id="PTHR48081:SF19">
    <property type="entry name" value="AB HYDROLASE SUPERFAMILY PROTEIN C4A8.06C"/>
    <property type="match status" value="1"/>
</dbReference>
<dbReference type="InterPro" id="IPR013094">
    <property type="entry name" value="AB_hydrolase_3"/>
</dbReference>
<name>A0AA40EPT5_9PEZI</name>
<evidence type="ECO:0000256" key="1">
    <source>
        <dbReference type="ARBA" id="ARBA00022801"/>
    </source>
</evidence>
<gene>
    <name evidence="4" type="ORF">B0T18DRAFT_430595</name>
</gene>
<feature type="domain" description="Alpha/beta hydrolase fold-3" evidence="3">
    <location>
        <begin position="339"/>
        <end position="391"/>
    </location>
</feature>
<evidence type="ECO:0000313" key="4">
    <source>
        <dbReference type="EMBL" id="KAK0743283.1"/>
    </source>
</evidence>
<feature type="region of interest" description="Disordered" evidence="2">
    <location>
        <begin position="493"/>
        <end position="517"/>
    </location>
</feature>
<comment type="caution">
    <text evidence="4">The sequence shown here is derived from an EMBL/GenBank/DDBJ whole genome shotgun (WGS) entry which is preliminary data.</text>
</comment>
<feature type="region of interest" description="Disordered" evidence="2">
    <location>
        <begin position="299"/>
        <end position="318"/>
    </location>
</feature>
<dbReference type="GO" id="GO:0016787">
    <property type="term" value="F:hydrolase activity"/>
    <property type="evidence" value="ECO:0007669"/>
    <property type="project" value="UniProtKB-KW"/>
</dbReference>
<dbReference type="InterPro" id="IPR029058">
    <property type="entry name" value="AB_hydrolase_fold"/>
</dbReference>
<dbReference type="EMBL" id="JAUKUD010000005">
    <property type="protein sequence ID" value="KAK0743283.1"/>
    <property type="molecule type" value="Genomic_DNA"/>
</dbReference>